<keyword evidence="4" id="KW-1185">Reference proteome</keyword>
<dbReference type="OrthoDB" id="6597859at2759"/>
<dbReference type="Proteomes" id="UP000002320">
    <property type="component" value="Unassembled WGS sequence"/>
</dbReference>
<dbReference type="HOGENOM" id="CLU_066078_0_0_1"/>
<dbReference type="InParanoid" id="B0X3K4"/>
<proteinExistence type="predicted"/>
<dbReference type="PROSITE" id="PS50940">
    <property type="entry name" value="CHIT_BIND_II"/>
    <property type="match status" value="1"/>
</dbReference>
<reference evidence="3" key="2">
    <citation type="submission" date="2020-05" db="UniProtKB">
        <authorList>
            <consortium name="EnsemblMetazoa"/>
        </authorList>
    </citation>
    <scope>IDENTIFICATION</scope>
    <source>
        <strain evidence="3">JHB</strain>
    </source>
</reference>
<dbReference type="AlphaFoldDB" id="B0X3K4"/>
<dbReference type="EnsemblMetazoa" id="CPIJ014197-RA">
    <property type="protein sequence ID" value="CPIJ014197-PA"/>
    <property type="gene ID" value="CPIJ014197"/>
</dbReference>
<dbReference type="SUPFAM" id="SSF57625">
    <property type="entry name" value="Invertebrate chitin-binding proteins"/>
    <property type="match status" value="2"/>
</dbReference>
<name>B0X3K4_CULQU</name>
<gene>
    <name evidence="3" type="primary">6047128</name>
    <name evidence="2" type="ORF">CpipJ_CPIJ014197</name>
</gene>
<dbReference type="EMBL" id="DS232315">
    <property type="protein sequence ID" value="EDS39896.1"/>
    <property type="molecule type" value="Genomic_DNA"/>
</dbReference>
<organism>
    <name type="scientific">Culex quinquefasciatus</name>
    <name type="common">Southern house mosquito</name>
    <name type="synonym">Culex pungens</name>
    <dbReference type="NCBI Taxonomy" id="7176"/>
    <lineage>
        <taxon>Eukaryota</taxon>
        <taxon>Metazoa</taxon>
        <taxon>Ecdysozoa</taxon>
        <taxon>Arthropoda</taxon>
        <taxon>Hexapoda</taxon>
        <taxon>Insecta</taxon>
        <taxon>Pterygota</taxon>
        <taxon>Neoptera</taxon>
        <taxon>Endopterygota</taxon>
        <taxon>Diptera</taxon>
        <taxon>Nematocera</taxon>
        <taxon>Culicoidea</taxon>
        <taxon>Culicidae</taxon>
        <taxon>Culicinae</taxon>
        <taxon>Culicini</taxon>
        <taxon>Culex</taxon>
        <taxon>Culex</taxon>
    </lineage>
</organism>
<dbReference type="Gene3D" id="2.170.140.10">
    <property type="entry name" value="Chitin binding domain"/>
    <property type="match status" value="1"/>
</dbReference>
<dbReference type="VEuPathDB" id="VectorBase:CQUJHB008109"/>
<evidence type="ECO:0000313" key="2">
    <source>
        <dbReference type="EMBL" id="EDS39896.1"/>
    </source>
</evidence>
<dbReference type="GO" id="GO:0008061">
    <property type="term" value="F:chitin binding"/>
    <property type="evidence" value="ECO:0007669"/>
    <property type="project" value="InterPro"/>
</dbReference>
<dbReference type="KEGG" id="cqu:CpipJ_CPIJ014197"/>
<dbReference type="InterPro" id="IPR002557">
    <property type="entry name" value="Chitin-bd_dom"/>
</dbReference>
<dbReference type="VEuPathDB" id="VectorBase:CPIJ014197"/>
<dbReference type="SMART" id="SM00494">
    <property type="entry name" value="ChtBD2"/>
    <property type="match status" value="2"/>
</dbReference>
<dbReference type="InterPro" id="IPR036508">
    <property type="entry name" value="Chitin-bd_dom_sf"/>
</dbReference>
<evidence type="ECO:0000313" key="4">
    <source>
        <dbReference type="Proteomes" id="UP000002320"/>
    </source>
</evidence>
<feature type="domain" description="Chitin-binding type-2" evidence="1">
    <location>
        <begin position="128"/>
        <end position="185"/>
    </location>
</feature>
<reference evidence="2" key="1">
    <citation type="submission" date="2007-03" db="EMBL/GenBank/DDBJ databases">
        <title>Annotation of Culex pipiens quinquefasciatus.</title>
        <authorList>
            <consortium name="The Broad Institute Genome Sequencing Platform"/>
            <person name="Atkinson P.W."/>
            <person name="Hemingway J."/>
            <person name="Christensen B.M."/>
            <person name="Higgs S."/>
            <person name="Kodira C."/>
            <person name="Hannick L."/>
            <person name="Megy K."/>
            <person name="O'Leary S."/>
            <person name="Pearson M."/>
            <person name="Haas B.J."/>
            <person name="Mauceli E."/>
            <person name="Wortman J.R."/>
            <person name="Lee N.H."/>
            <person name="Guigo R."/>
            <person name="Stanke M."/>
            <person name="Alvarado L."/>
            <person name="Amedeo P."/>
            <person name="Antoine C.H."/>
            <person name="Arensburger P."/>
            <person name="Bidwell S.L."/>
            <person name="Crawford M."/>
            <person name="Camaro F."/>
            <person name="Devon K."/>
            <person name="Engels R."/>
            <person name="Hammond M."/>
            <person name="Howarth C."/>
            <person name="Koehrsen M."/>
            <person name="Lawson D."/>
            <person name="Montgomery P."/>
            <person name="Nene V."/>
            <person name="Nusbaum C."/>
            <person name="Puiu D."/>
            <person name="Romero-Severson J."/>
            <person name="Severson D.W."/>
            <person name="Shumway M."/>
            <person name="Sisk P."/>
            <person name="Stolte C."/>
            <person name="Zeng Q."/>
            <person name="Eisenstadt E."/>
            <person name="Fraser-Liggett C."/>
            <person name="Strausberg R."/>
            <person name="Galagan J."/>
            <person name="Birren B."/>
            <person name="Collins F.H."/>
        </authorList>
    </citation>
    <scope>NUCLEOTIDE SEQUENCE [LARGE SCALE GENOMIC DNA]</scope>
    <source>
        <strain evidence="2">JHB</strain>
    </source>
</reference>
<protein>
    <recommendedName>
        <fullName evidence="1">Chitin-binding type-2 domain-containing protein</fullName>
    </recommendedName>
</protein>
<evidence type="ECO:0000313" key="3">
    <source>
        <dbReference type="EnsemblMetazoa" id="CPIJ014197-PA"/>
    </source>
</evidence>
<dbReference type="GO" id="GO:0005576">
    <property type="term" value="C:extracellular region"/>
    <property type="evidence" value="ECO:0007669"/>
    <property type="project" value="InterPro"/>
</dbReference>
<accession>B0X3K4</accession>
<sequence>MKNVGEGHQTLQESTKDLADPLCGDGAEWSMICNGCNSMTLCMPTGSLDMFCTEGTPYCVDGEDGFATCNETPTAGCEPTTEGITEAVTTELTTVESTTETSTEVETTTQLEITESTEPPTTIKPVPAMKCTGPGLFPDPRDCNAYHYCFAKGDQSHTVRCSEGSVFDYSSQQCKELSSPSDCLTIRCDPLKVFQEYDTTGQYYGVCSLGSIAVYRCPAAAVNSDAVGSCPFTCSKEGFFTNPLEPNTYFHCWRMYGARSLSIRMLYCPTWWEFDEKVQRCVFKRVM</sequence>
<dbReference type="Pfam" id="PF01607">
    <property type="entry name" value="CBM_14"/>
    <property type="match status" value="1"/>
</dbReference>
<evidence type="ECO:0000259" key="1">
    <source>
        <dbReference type="PROSITE" id="PS50940"/>
    </source>
</evidence>